<dbReference type="EMBL" id="RRCT01000011">
    <property type="protein sequence ID" value="RQW74184.1"/>
    <property type="molecule type" value="Genomic_DNA"/>
</dbReference>
<name>A0A3N9UCW2_9BACI</name>
<dbReference type="Pfam" id="PF03741">
    <property type="entry name" value="TerC"/>
    <property type="match status" value="1"/>
</dbReference>
<dbReference type="GO" id="GO:0016020">
    <property type="term" value="C:membrane"/>
    <property type="evidence" value="ECO:0007669"/>
    <property type="project" value="UniProtKB-SubCell"/>
</dbReference>
<dbReference type="NCBIfam" id="TIGR03717">
    <property type="entry name" value="R_switched_YjbE"/>
    <property type="match status" value="1"/>
</dbReference>
<feature type="transmembrane region" description="Helical" evidence="6">
    <location>
        <begin position="68"/>
        <end position="85"/>
    </location>
</feature>
<proteinExistence type="inferred from homology"/>
<evidence type="ECO:0000256" key="2">
    <source>
        <dbReference type="ARBA" id="ARBA00007511"/>
    </source>
</evidence>
<accession>A0A3N9UCW2</accession>
<evidence type="ECO:0000256" key="3">
    <source>
        <dbReference type="ARBA" id="ARBA00022692"/>
    </source>
</evidence>
<dbReference type="InterPro" id="IPR022301">
    <property type="entry name" value="Integral_membrane_YjbE"/>
</dbReference>
<keyword evidence="5 6" id="KW-0472">Membrane</keyword>
<feature type="transmembrane region" description="Helical" evidence="6">
    <location>
        <begin position="40"/>
        <end position="62"/>
    </location>
</feature>
<feature type="transmembrane region" description="Helical" evidence="6">
    <location>
        <begin position="197"/>
        <end position="213"/>
    </location>
</feature>
<keyword evidence="8" id="KW-1185">Reference proteome</keyword>
<comment type="similarity">
    <text evidence="2">Belongs to the TerC family.</text>
</comment>
<reference evidence="7 8" key="1">
    <citation type="journal article" date="2013" name="J. Microbiol.">
        <title>Lysinibacillus chungkukjangi sp. nov., isolated from Chungkukjang, Korean fermented soybean food.</title>
        <authorList>
            <person name="Kim S.J."/>
            <person name="Jang Y.H."/>
            <person name="Hamada M."/>
            <person name="Ahn J.H."/>
            <person name="Weon H.Y."/>
            <person name="Suzuki K."/>
            <person name="Whang K.S."/>
            <person name="Kwon S.W."/>
        </authorList>
    </citation>
    <scope>NUCLEOTIDE SEQUENCE [LARGE SCALE GENOMIC DNA]</scope>
    <source>
        <strain evidence="7 8">MCCC 1A12701</strain>
    </source>
</reference>
<organism evidence="7 8">
    <name type="scientific">Lysinibacillus composti</name>
    <dbReference type="NCBI Taxonomy" id="720633"/>
    <lineage>
        <taxon>Bacteria</taxon>
        <taxon>Bacillati</taxon>
        <taxon>Bacillota</taxon>
        <taxon>Bacilli</taxon>
        <taxon>Bacillales</taxon>
        <taxon>Bacillaceae</taxon>
        <taxon>Lysinibacillus</taxon>
    </lineage>
</organism>
<feature type="transmembrane region" description="Helical" evidence="6">
    <location>
        <begin position="129"/>
        <end position="150"/>
    </location>
</feature>
<evidence type="ECO:0000256" key="5">
    <source>
        <dbReference type="ARBA" id="ARBA00023136"/>
    </source>
</evidence>
<dbReference type="Proteomes" id="UP000274033">
    <property type="component" value="Unassembled WGS sequence"/>
</dbReference>
<keyword evidence="4 6" id="KW-1133">Transmembrane helix</keyword>
<comment type="caution">
    <text evidence="7">The sequence shown here is derived from an EMBL/GenBank/DDBJ whole genome shotgun (WGS) entry which is preliminary data.</text>
</comment>
<evidence type="ECO:0000256" key="1">
    <source>
        <dbReference type="ARBA" id="ARBA00004141"/>
    </source>
</evidence>
<evidence type="ECO:0000313" key="7">
    <source>
        <dbReference type="EMBL" id="RQW74184.1"/>
    </source>
</evidence>
<evidence type="ECO:0000256" key="6">
    <source>
        <dbReference type="SAM" id="Phobius"/>
    </source>
</evidence>
<dbReference type="OrthoDB" id="5295733at2"/>
<gene>
    <name evidence="7" type="ORF">EBB45_12545</name>
</gene>
<feature type="transmembrane region" description="Helical" evidence="6">
    <location>
        <begin position="157"/>
        <end position="177"/>
    </location>
</feature>
<evidence type="ECO:0000256" key="4">
    <source>
        <dbReference type="ARBA" id="ARBA00022989"/>
    </source>
</evidence>
<feature type="transmembrane region" description="Helical" evidence="6">
    <location>
        <begin position="97"/>
        <end position="123"/>
    </location>
</feature>
<comment type="subcellular location">
    <subcellularLocation>
        <location evidence="1">Membrane</location>
        <topology evidence="1">Multi-pass membrane protein</topology>
    </subcellularLocation>
</comment>
<sequence>MEFLSGLMSIIMINLVLAGDNALLIGMAAKNLPKQQQKQAIFWGTIGAIIVRLILTIVAVRLLKIDGLLLVGGVLLVLIAFKLLISDSKPEVHTKSNTLLAAMWTIILADVLMGVDNVIAVAGAAKGNILLIVIGLVVSIPIVVWGSTLVIKLIEKFPIIIVIGSGVLALTAADMIVKDTYVKGFFADPAYSHRFEGILVIVVIYIGLMVKIFRSGKKENGYTGT</sequence>
<dbReference type="AlphaFoldDB" id="A0A3N9UCW2"/>
<dbReference type="PANTHER" id="PTHR30238:SF4">
    <property type="entry name" value="SLL1022 PROTEIN"/>
    <property type="match status" value="1"/>
</dbReference>
<dbReference type="InterPro" id="IPR005496">
    <property type="entry name" value="Integral_membrane_TerC"/>
</dbReference>
<keyword evidence="3 6" id="KW-0812">Transmembrane</keyword>
<dbReference type="PANTHER" id="PTHR30238">
    <property type="entry name" value="MEMBRANE BOUND PREDICTED REDOX MODULATOR"/>
    <property type="match status" value="1"/>
</dbReference>
<evidence type="ECO:0000313" key="8">
    <source>
        <dbReference type="Proteomes" id="UP000274033"/>
    </source>
</evidence>
<protein>
    <submittedName>
        <fullName evidence="7">TerC family protein</fullName>
    </submittedName>
</protein>
<feature type="transmembrane region" description="Helical" evidence="6">
    <location>
        <begin position="6"/>
        <end position="28"/>
    </location>
</feature>